<dbReference type="Proteomes" id="UP000765509">
    <property type="component" value="Unassembled WGS sequence"/>
</dbReference>
<dbReference type="AlphaFoldDB" id="A0A9Q3IVI2"/>
<evidence type="ECO:0000256" key="1">
    <source>
        <dbReference type="SAM" id="MobiDB-lite"/>
    </source>
</evidence>
<evidence type="ECO:0008006" key="4">
    <source>
        <dbReference type="Google" id="ProtNLM"/>
    </source>
</evidence>
<accession>A0A9Q3IVI2</accession>
<organism evidence="2 3">
    <name type="scientific">Austropuccinia psidii MF-1</name>
    <dbReference type="NCBI Taxonomy" id="1389203"/>
    <lineage>
        <taxon>Eukaryota</taxon>
        <taxon>Fungi</taxon>
        <taxon>Dikarya</taxon>
        <taxon>Basidiomycota</taxon>
        <taxon>Pucciniomycotina</taxon>
        <taxon>Pucciniomycetes</taxon>
        <taxon>Pucciniales</taxon>
        <taxon>Sphaerophragmiaceae</taxon>
        <taxon>Austropuccinia</taxon>
    </lineage>
</organism>
<dbReference type="PANTHER" id="PTHR11439">
    <property type="entry name" value="GAG-POL-RELATED RETROTRANSPOSON"/>
    <property type="match status" value="1"/>
</dbReference>
<protein>
    <recommendedName>
        <fullName evidence="4">Reverse transcriptase Ty1/copia-type domain-containing protein</fullName>
    </recommendedName>
</protein>
<feature type="region of interest" description="Disordered" evidence="1">
    <location>
        <begin position="69"/>
        <end position="95"/>
    </location>
</feature>
<gene>
    <name evidence="2" type="ORF">O181_090285</name>
</gene>
<comment type="caution">
    <text evidence="2">The sequence shown here is derived from an EMBL/GenBank/DDBJ whole genome shotgun (WGS) entry which is preliminary data.</text>
</comment>
<reference evidence="2" key="1">
    <citation type="submission" date="2021-03" db="EMBL/GenBank/DDBJ databases">
        <title>Draft genome sequence of rust myrtle Austropuccinia psidii MF-1, a brazilian biotype.</title>
        <authorList>
            <person name="Quecine M.C."/>
            <person name="Pachon D.M.R."/>
            <person name="Bonatelli M.L."/>
            <person name="Correr F.H."/>
            <person name="Franceschini L.M."/>
            <person name="Leite T.F."/>
            <person name="Margarido G.R.A."/>
            <person name="Almeida C.A."/>
            <person name="Ferrarezi J.A."/>
            <person name="Labate C.A."/>
        </authorList>
    </citation>
    <scope>NUCLEOTIDE SEQUENCE</scope>
    <source>
        <strain evidence="2">MF-1</strain>
    </source>
</reference>
<evidence type="ECO:0000313" key="2">
    <source>
        <dbReference type="EMBL" id="MBW0550570.1"/>
    </source>
</evidence>
<dbReference type="CDD" id="cd09272">
    <property type="entry name" value="RNase_HI_RT_Ty1"/>
    <property type="match status" value="1"/>
</dbReference>
<dbReference type="EMBL" id="AVOT02056190">
    <property type="protein sequence ID" value="MBW0550570.1"/>
    <property type="molecule type" value="Genomic_DNA"/>
</dbReference>
<proteinExistence type="predicted"/>
<sequence length="385" mass="43974">MKKQGVWQAINRTPEMKTIGNSWVFDTKLDEYGNIDKFKVRLVERGNQQHPGIDRMETYVPTASLRSLSRGDHADGTTHPFHPVSQRKGPTPSKRSLRHETVDLSFYVFQKEETIIAIWIHVDNGIIASNSPTQIEEFHKALCNNFEIKWSDAMNWIVGLEWDFGEGGVTISQTRLTNDIIDVYPRKVFQHDCPLLPIPKTTSDEQEAIMEATPFRLVVGLLAYLVSGSRPDLEFAVNYLARHSTAPTMTNWTILDHLVVYLLKTWGHGIVLRPRDCTLNLWRDTGWGGKLERSQSGFMLKMGNVPILWGSKRQTMVALSMCAAEYISLSDSMQHLVQVINQLTQLAQDIKKTIFCDNQEAVQVSIDNVSRKCMRYLDRAFFICE</sequence>
<evidence type="ECO:0000313" key="3">
    <source>
        <dbReference type="Proteomes" id="UP000765509"/>
    </source>
</evidence>
<name>A0A9Q3IVI2_9BASI</name>
<keyword evidence="3" id="KW-1185">Reference proteome</keyword>
<dbReference type="PANTHER" id="PTHR11439:SF483">
    <property type="entry name" value="PEPTIDE SYNTHASE GLIP-LIKE, PUTATIVE (AFU_ORTHOLOGUE AFUA_3G12920)-RELATED"/>
    <property type="match status" value="1"/>
</dbReference>
<dbReference type="OrthoDB" id="4356562at2759"/>